<protein>
    <submittedName>
        <fullName evidence="1">Uncharacterized protein</fullName>
    </submittedName>
</protein>
<proteinExistence type="predicted"/>
<evidence type="ECO:0000313" key="1">
    <source>
        <dbReference type="EMBL" id="SEW38783.1"/>
    </source>
</evidence>
<gene>
    <name evidence="1" type="ORF">SAMN05421659_11439</name>
</gene>
<keyword evidence="2" id="KW-1185">Reference proteome</keyword>
<name>A0A1I0RD64_9FIRM</name>
<dbReference type="EMBL" id="FOJI01000014">
    <property type="protein sequence ID" value="SEW38783.1"/>
    <property type="molecule type" value="Genomic_DNA"/>
</dbReference>
<accession>A0A1I0RD64</accession>
<dbReference type="RefSeq" id="WP_092455879.1">
    <property type="nucleotide sequence ID" value="NZ_FOJI01000014.1"/>
</dbReference>
<dbReference type="AlphaFoldDB" id="A0A1I0RD64"/>
<reference evidence="1 2" key="1">
    <citation type="submission" date="2016-10" db="EMBL/GenBank/DDBJ databases">
        <authorList>
            <person name="de Groot N.N."/>
        </authorList>
    </citation>
    <scope>NUCLEOTIDE SEQUENCE [LARGE SCALE GENOMIC DNA]</scope>
    <source>
        <strain evidence="1 2">DSM 9179</strain>
    </source>
</reference>
<dbReference type="Proteomes" id="UP000199701">
    <property type="component" value="Unassembled WGS sequence"/>
</dbReference>
<sequence>MKNEVLRLSTAQFAKEIGVSVQSVCNFVEQGRLIPYEQTVIGAKLSSSGQEVNKMRYTFTKDQVEDARFISRKGKGNNHVLALCIADSDEELVKVQDEAKELLAGKNSLTEVSSIGEFYQNSLVEHVDNWLNSKEYLKGLEKYIEGVRVKAENALSISLESEYLREKSIYDIIKRICFNSLTASMILSSRVDGKNADLTDEEISLNYKISDFLEWYENSLLPIYMKKNIVKNSDIIGLPNNKVYEDQIGLLKLAINKLDIQYNITKKKTAREMRKFYEDYAYPEKLGEYKVEIGQLVVDTDGGRSIKRVIGKEYLKLKASYERNYINRKQKSVISAKTDDNKKIAKIFTIESILTDDLEGFKKVMIRVACQEFGQTYIFGADKLNAQAKVVLDAVSTAGFLKVEYQ</sequence>
<evidence type="ECO:0000313" key="2">
    <source>
        <dbReference type="Proteomes" id="UP000199701"/>
    </source>
</evidence>
<organism evidence="1 2">
    <name type="scientific">[Clostridium] fimetarium</name>
    <dbReference type="NCBI Taxonomy" id="99656"/>
    <lineage>
        <taxon>Bacteria</taxon>
        <taxon>Bacillati</taxon>
        <taxon>Bacillota</taxon>
        <taxon>Clostridia</taxon>
        <taxon>Lachnospirales</taxon>
        <taxon>Lachnospiraceae</taxon>
    </lineage>
</organism>